<reference evidence="9" key="1">
    <citation type="submission" date="2021-06" db="EMBL/GenBank/DDBJ databases">
        <authorList>
            <person name="Criscuolo A."/>
        </authorList>
    </citation>
    <scope>NUCLEOTIDE SEQUENCE</scope>
    <source>
        <strain evidence="9">CIP111600</strain>
    </source>
</reference>
<dbReference type="GO" id="GO:0055085">
    <property type="term" value="P:transmembrane transport"/>
    <property type="evidence" value="ECO:0007669"/>
    <property type="project" value="InterPro"/>
</dbReference>
<protein>
    <submittedName>
        <fullName evidence="9">Diacetylchitobiose uptake system permease protein NgcF</fullName>
    </submittedName>
</protein>
<feature type="domain" description="ABC transmembrane type-1" evidence="8">
    <location>
        <begin position="76"/>
        <end position="290"/>
    </location>
</feature>
<comment type="similarity">
    <text evidence="7">Belongs to the binding-protein-dependent transport system permease family.</text>
</comment>
<dbReference type="InterPro" id="IPR000515">
    <property type="entry name" value="MetI-like"/>
</dbReference>
<evidence type="ECO:0000313" key="10">
    <source>
        <dbReference type="Proteomes" id="UP000693672"/>
    </source>
</evidence>
<comment type="subcellular location">
    <subcellularLocation>
        <location evidence="1 7">Cell membrane</location>
        <topology evidence="1 7">Multi-pass membrane protein</topology>
    </subcellularLocation>
</comment>
<evidence type="ECO:0000256" key="5">
    <source>
        <dbReference type="ARBA" id="ARBA00022989"/>
    </source>
</evidence>
<evidence type="ECO:0000256" key="1">
    <source>
        <dbReference type="ARBA" id="ARBA00004651"/>
    </source>
</evidence>
<sequence length="307" mass="34335">MVKEVSMRMNNTLRVRRFMVLGLLPAVVVYALFVFVPVIWSAYYGFFDWKGIGAAKFIGLKNYVEILHDPVFWRALKNNIIFVLASVFGQVPLALVLAIVLHKNNALQRFLRSAIFMPMVLSSVIIGMIWQYIYHPQIGILNFLLDKLGLASWKLQWLSDAKIAIFSMTPPLIWSFVGLYLIIFISAFQNIPGDIHDAALIDGAGGARKLFSITLPMIWGTVQVALILCISGSLKSFDLVYVMTKGGPAHSTELLATYMYNSTFSSYRYGFGSAISTSIVLISLLIIGTSQWLTSRKQKHAEGRAHS</sequence>
<keyword evidence="5 7" id="KW-1133">Transmembrane helix</keyword>
<organism evidence="9 10">
    <name type="scientific">Paenibacillus solanacearum</name>
    <dbReference type="NCBI Taxonomy" id="2048548"/>
    <lineage>
        <taxon>Bacteria</taxon>
        <taxon>Bacillati</taxon>
        <taxon>Bacillota</taxon>
        <taxon>Bacilli</taxon>
        <taxon>Bacillales</taxon>
        <taxon>Paenibacillaceae</taxon>
        <taxon>Paenibacillus</taxon>
    </lineage>
</organism>
<dbReference type="CDD" id="cd06261">
    <property type="entry name" value="TM_PBP2"/>
    <property type="match status" value="1"/>
</dbReference>
<evidence type="ECO:0000256" key="3">
    <source>
        <dbReference type="ARBA" id="ARBA00022475"/>
    </source>
</evidence>
<gene>
    <name evidence="9" type="primary">ngcF</name>
    <name evidence="9" type="ORF">PAESOLCIP111_04803</name>
</gene>
<evidence type="ECO:0000259" key="8">
    <source>
        <dbReference type="PROSITE" id="PS50928"/>
    </source>
</evidence>
<evidence type="ECO:0000256" key="6">
    <source>
        <dbReference type="ARBA" id="ARBA00023136"/>
    </source>
</evidence>
<feature type="transmembrane region" description="Helical" evidence="7">
    <location>
        <begin position="113"/>
        <end position="133"/>
    </location>
</feature>
<dbReference type="EMBL" id="CAJVAS010000029">
    <property type="protein sequence ID" value="CAG7644772.1"/>
    <property type="molecule type" value="Genomic_DNA"/>
</dbReference>
<evidence type="ECO:0000256" key="7">
    <source>
        <dbReference type="RuleBase" id="RU363032"/>
    </source>
</evidence>
<evidence type="ECO:0000313" key="9">
    <source>
        <dbReference type="EMBL" id="CAG7644772.1"/>
    </source>
</evidence>
<dbReference type="PANTHER" id="PTHR30193:SF37">
    <property type="entry name" value="INNER MEMBRANE ABC TRANSPORTER PERMEASE PROTEIN YCJO"/>
    <property type="match status" value="1"/>
</dbReference>
<accession>A0A916K4Y5</accession>
<feature type="transmembrane region" description="Helical" evidence="7">
    <location>
        <begin position="20"/>
        <end position="40"/>
    </location>
</feature>
<keyword evidence="4 7" id="KW-0812">Transmembrane</keyword>
<proteinExistence type="inferred from homology"/>
<comment type="caution">
    <text evidence="9">The sequence shown here is derived from an EMBL/GenBank/DDBJ whole genome shotgun (WGS) entry which is preliminary data.</text>
</comment>
<name>A0A916K4Y5_9BACL</name>
<dbReference type="PROSITE" id="PS50928">
    <property type="entry name" value="ABC_TM1"/>
    <property type="match status" value="1"/>
</dbReference>
<keyword evidence="3" id="KW-1003">Cell membrane</keyword>
<feature type="transmembrane region" description="Helical" evidence="7">
    <location>
        <begin position="172"/>
        <end position="189"/>
    </location>
</feature>
<feature type="transmembrane region" description="Helical" evidence="7">
    <location>
        <begin position="80"/>
        <end position="101"/>
    </location>
</feature>
<dbReference type="Pfam" id="PF00528">
    <property type="entry name" value="BPD_transp_1"/>
    <property type="match status" value="1"/>
</dbReference>
<keyword evidence="2 7" id="KW-0813">Transport</keyword>
<feature type="transmembrane region" description="Helical" evidence="7">
    <location>
        <begin position="210"/>
        <end position="234"/>
    </location>
</feature>
<dbReference type="InterPro" id="IPR051393">
    <property type="entry name" value="ABC_transporter_permease"/>
</dbReference>
<evidence type="ECO:0000256" key="2">
    <source>
        <dbReference type="ARBA" id="ARBA00022448"/>
    </source>
</evidence>
<evidence type="ECO:0000256" key="4">
    <source>
        <dbReference type="ARBA" id="ARBA00022692"/>
    </source>
</evidence>
<keyword evidence="6 7" id="KW-0472">Membrane</keyword>
<dbReference type="PANTHER" id="PTHR30193">
    <property type="entry name" value="ABC TRANSPORTER PERMEASE PROTEIN"/>
    <property type="match status" value="1"/>
</dbReference>
<dbReference type="Proteomes" id="UP000693672">
    <property type="component" value="Unassembled WGS sequence"/>
</dbReference>
<dbReference type="AlphaFoldDB" id="A0A916K4Y5"/>
<feature type="transmembrane region" description="Helical" evidence="7">
    <location>
        <begin position="269"/>
        <end position="289"/>
    </location>
</feature>
<keyword evidence="10" id="KW-1185">Reference proteome</keyword>
<dbReference type="GO" id="GO:0005886">
    <property type="term" value="C:plasma membrane"/>
    <property type="evidence" value="ECO:0007669"/>
    <property type="project" value="UniProtKB-SubCell"/>
</dbReference>